<dbReference type="GO" id="GO:0016413">
    <property type="term" value="F:O-acetyltransferase activity"/>
    <property type="evidence" value="ECO:0007669"/>
    <property type="project" value="InterPro"/>
</dbReference>
<gene>
    <name evidence="3" type="ORF">KI387_017716</name>
</gene>
<name>A0AA38LJD3_TAXCH</name>
<comment type="caution">
    <text evidence="3">The sequence shown here is derived from an EMBL/GenBank/DDBJ whole genome shotgun (WGS) entry which is preliminary data.</text>
</comment>
<dbReference type="PANTHER" id="PTHR32285:SF213">
    <property type="entry name" value="PROTEIN TRICHOME BIREFRINGENCE-LIKE 11"/>
    <property type="match status" value="1"/>
</dbReference>
<feature type="non-terminal residue" evidence="3">
    <location>
        <position position="1"/>
    </location>
</feature>
<evidence type="ECO:0000256" key="1">
    <source>
        <dbReference type="ARBA" id="ARBA00007727"/>
    </source>
</evidence>
<dbReference type="Proteomes" id="UP000824469">
    <property type="component" value="Unassembled WGS sequence"/>
</dbReference>
<dbReference type="GO" id="GO:0005794">
    <property type="term" value="C:Golgi apparatus"/>
    <property type="evidence" value="ECO:0007669"/>
    <property type="project" value="TreeGrafter"/>
</dbReference>
<proteinExistence type="inferred from homology"/>
<evidence type="ECO:0000313" key="4">
    <source>
        <dbReference type="Proteomes" id="UP000824469"/>
    </source>
</evidence>
<protein>
    <recommendedName>
        <fullName evidence="2">Trichome birefringence-like C-terminal domain-containing protein</fullName>
    </recommendedName>
</protein>
<dbReference type="InterPro" id="IPR029962">
    <property type="entry name" value="TBL"/>
</dbReference>
<organism evidence="3 4">
    <name type="scientific">Taxus chinensis</name>
    <name type="common">Chinese yew</name>
    <name type="synonym">Taxus wallichiana var. chinensis</name>
    <dbReference type="NCBI Taxonomy" id="29808"/>
    <lineage>
        <taxon>Eukaryota</taxon>
        <taxon>Viridiplantae</taxon>
        <taxon>Streptophyta</taxon>
        <taxon>Embryophyta</taxon>
        <taxon>Tracheophyta</taxon>
        <taxon>Spermatophyta</taxon>
        <taxon>Pinopsida</taxon>
        <taxon>Pinidae</taxon>
        <taxon>Conifers II</taxon>
        <taxon>Cupressales</taxon>
        <taxon>Taxaceae</taxon>
        <taxon>Taxus</taxon>
    </lineage>
</organism>
<dbReference type="OMA" id="GAMSIHY"/>
<dbReference type="InterPro" id="IPR026057">
    <property type="entry name" value="TBL_C"/>
</dbReference>
<dbReference type="EMBL" id="JAHRHJ020000003">
    <property type="protein sequence ID" value="KAH9323077.1"/>
    <property type="molecule type" value="Genomic_DNA"/>
</dbReference>
<evidence type="ECO:0000259" key="2">
    <source>
        <dbReference type="Pfam" id="PF13839"/>
    </source>
</evidence>
<feature type="domain" description="Trichome birefringence-like C-terminal" evidence="2">
    <location>
        <begin position="13"/>
        <end position="73"/>
    </location>
</feature>
<evidence type="ECO:0000313" key="3">
    <source>
        <dbReference type="EMBL" id="KAH9323077.1"/>
    </source>
</evidence>
<feature type="non-terminal residue" evidence="3">
    <location>
        <position position="161"/>
    </location>
</feature>
<sequence length="161" mass="19061">TVYVNSCVSVRWDYNCSVEFFWAPFLVEEDSINVGNTSKAILRLDAIEKHGAYWRDADILVFNSAHWWTHGNKEDSSRQWNKPKGYKCNFETQPILEESFTNPYPDRMKMVEEVLRKMRIPVSLLNITRLSDFRKDAHPSVYTLRGKKNLTQEQINYPYKF</sequence>
<dbReference type="AlphaFoldDB" id="A0AA38LJD3"/>
<dbReference type="PANTHER" id="PTHR32285">
    <property type="entry name" value="PROTEIN TRICHOME BIREFRINGENCE-LIKE 9-RELATED"/>
    <property type="match status" value="1"/>
</dbReference>
<dbReference type="Pfam" id="PF13839">
    <property type="entry name" value="PC-Esterase"/>
    <property type="match status" value="2"/>
</dbReference>
<reference evidence="3 4" key="1">
    <citation type="journal article" date="2021" name="Nat. Plants">
        <title>The Taxus genome provides insights into paclitaxel biosynthesis.</title>
        <authorList>
            <person name="Xiong X."/>
            <person name="Gou J."/>
            <person name="Liao Q."/>
            <person name="Li Y."/>
            <person name="Zhou Q."/>
            <person name="Bi G."/>
            <person name="Li C."/>
            <person name="Du R."/>
            <person name="Wang X."/>
            <person name="Sun T."/>
            <person name="Guo L."/>
            <person name="Liang H."/>
            <person name="Lu P."/>
            <person name="Wu Y."/>
            <person name="Zhang Z."/>
            <person name="Ro D.K."/>
            <person name="Shang Y."/>
            <person name="Huang S."/>
            <person name="Yan J."/>
        </authorList>
    </citation>
    <scope>NUCLEOTIDE SEQUENCE [LARGE SCALE GENOMIC DNA]</scope>
    <source>
        <strain evidence="3">Ta-2019</strain>
    </source>
</reference>
<accession>A0AA38LJD3</accession>
<keyword evidence="4" id="KW-1185">Reference proteome</keyword>
<feature type="domain" description="Trichome birefringence-like C-terminal" evidence="2">
    <location>
        <begin position="77"/>
        <end position="149"/>
    </location>
</feature>
<comment type="similarity">
    <text evidence="1">Belongs to the PC-esterase family. TBL subfamily.</text>
</comment>